<gene>
    <name evidence="1" type="ORF">AFUS01_LOCUS31701</name>
</gene>
<proteinExistence type="predicted"/>
<sequence>MDLIKQSPSDKYLLKSTDYNPHVSTYICKSCSSHHHCLTSGIQDDLVAVGSVLSRWMDAMPVIMTESSCFGSTNLKALTVIAFSYKLELTIFYTDATITMDSNHPWL</sequence>
<name>A0A8J2LEY2_9HEXA</name>
<organism evidence="1 2">
    <name type="scientific">Allacma fusca</name>
    <dbReference type="NCBI Taxonomy" id="39272"/>
    <lineage>
        <taxon>Eukaryota</taxon>
        <taxon>Metazoa</taxon>
        <taxon>Ecdysozoa</taxon>
        <taxon>Arthropoda</taxon>
        <taxon>Hexapoda</taxon>
        <taxon>Collembola</taxon>
        <taxon>Symphypleona</taxon>
        <taxon>Sminthuridae</taxon>
        <taxon>Allacma</taxon>
    </lineage>
</organism>
<evidence type="ECO:0000313" key="2">
    <source>
        <dbReference type="Proteomes" id="UP000708208"/>
    </source>
</evidence>
<dbReference type="EMBL" id="CAJVCH010507651">
    <property type="protein sequence ID" value="CAG7821358.1"/>
    <property type="molecule type" value="Genomic_DNA"/>
</dbReference>
<reference evidence="1" key="1">
    <citation type="submission" date="2021-06" db="EMBL/GenBank/DDBJ databases">
        <authorList>
            <person name="Hodson N. C."/>
            <person name="Mongue J. A."/>
            <person name="Jaron S. K."/>
        </authorList>
    </citation>
    <scope>NUCLEOTIDE SEQUENCE</scope>
</reference>
<dbReference type="Proteomes" id="UP000708208">
    <property type="component" value="Unassembled WGS sequence"/>
</dbReference>
<keyword evidence="2" id="KW-1185">Reference proteome</keyword>
<evidence type="ECO:0000313" key="1">
    <source>
        <dbReference type="EMBL" id="CAG7821358.1"/>
    </source>
</evidence>
<dbReference type="AlphaFoldDB" id="A0A8J2LEY2"/>
<protein>
    <submittedName>
        <fullName evidence="1">Uncharacterized protein</fullName>
    </submittedName>
</protein>
<comment type="caution">
    <text evidence="1">The sequence shown here is derived from an EMBL/GenBank/DDBJ whole genome shotgun (WGS) entry which is preliminary data.</text>
</comment>
<accession>A0A8J2LEY2</accession>